<dbReference type="NCBIfam" id="NF045768">
    <property type="entry name" value="RubredRD"/>
    <property type="match status" value="1"/>
</dbReference>
<evidence type="ECO:0000256" key="8">
    <source>
        <dbReference type="PIRSR" id="PIRSR000071-1"/>
    </source>
</evidence>
<evidence type="ECO:0000256" key="6">
    <source>
        <dbReference type="ARBA" id="ARBA00023004"/>
    </source>
</evidence>
<dbReference type="CDD" id="cd00730">
    <property type="entry name" value="rubredoxin"/>
    <property type="match status" value="1"/>
</dbReference>
<evidence type="ECO:0000256" key="4">
    <source>
        <dbReference type="ARBA" id="ARBA00022723"/>
    </source>
</evidence>
<comment type="cofactor">
    <cofactor evidence="7 8">
        <name>Fe(3+)</name>
        <dbReference type="ChEBI" id="CHEBI:29034"/>
    </cofactor>
    <text evidence="7 8">Binds 1 Fe(3+) ion per subunit.</text>
</comment>
<evidence type="ECO:0000256" key="1">
    <source>
        <dbReference type="ARBA" id="ARBA00002360"/>
    </source>
</evidence>
<dbReference type="PIRSF" id="PIRSF000071">
    <property type="entry name" value="Rubredoxin"/>
    <property type="match status" value="1"/>
</dbReference>
<feature type="binding site" evidence="8">
    <location>
        <position position="42"/>
    </location>
    <ligand>
        <name>Fe cation</name>
        <dbReference type="ChEBI" id="CHEBI:24875"/>
    </ligand>
</feature>
<dbReference type="GeneID" id="65566564"/>
<dbReference type="GO" id="GO:0005506">
    <property type="term" value="F:iron ion binding"/>
    <property type="evidence" value="ECO:0007669"/>
    <property type="project" value="InterPro"/>
</dbReference>
<dbReference type="InterPro" id="IPR024922">
    <property type="entry name" value="Rubredoxin"/>
</dbReference>
<dbReference type="InterPro" id="IPR024934">
    <property type="entry name" value="Rubredoxin-like_dom"/>
</dbReference>
<dbReference type="InterPro" id="IPR050526">
    <property type="entry name" value="Rubredoxin_ET"/>
</dbReference>
<feature type="binding site" evidence="8">
    <location>
        <position position="6"/>
    </location>
    <ligand>
        <name>Fe cation</name>
        <dbReference type="ChEBI" id="CHEBI:24875"/>
    </ligand>
</feature>
<dbReference type="PROSITE" id="PS50903">
    <property type="entry name" value="RUBREDOXIN_LIKE"/>
    <property type="match status" value="1"/>
</dbReference>
<feature type="binding site" evidence="8">
    <location>
        <position position="9"/>
    </location>
    <ligand>
        <name>Fe cation</name>
        <dbReference type="ChEBI" id="CHEBI:24875"/>
    </ligand>
</feature>
<proteinExistence type="inferred from homology"/>
<dbReference type="PANTHER" id="PTHR47627">
    <property type="entry name" value="RUBREDOXIN"/>
    <property type="match status" value="1"/>
</dbReference>
<evidence type="ECO:0000256" key="3">
    <source>
        <dbReference type="ARBA" id="ARBA00022448"/>
    </source>
</evidence>
<keyword evidence="3 7" id="KW-0813">Transport</keyword>
<evidence type="ECO:0000256" key="5">
    <source>
        <dbReference type="ARBA" id="ARBA00022982"/>
    </source>
</evidence>
<dbReference type="GO" id="GO:0043448">
    <property type="term" value="P:alkane catabolic process"/>
    <property type="evidence" value="ECO:0007669"/>
    <property type="project" value="TreeGrafter"/>
</dbReference>
<sequence>MDSYECTVCGYVYDPAKGDEKNQIPPGTAFEDLPDDWLCPLCLEGKEVFEKVS</sequence>
<name>A0A8E7EKH5_9EURY</name>
<keyword evidence="6 7" id="KW-0408">Iron</keyword>
<comment type="similarity">
    <text evidence="2 7">Belongs to the rubredoxin family.</text>
</comment>
<evidence type="ECO:0000313" key="10">
    <source>
        <dbReference type="EMBL" id="QVV89505.1"/>
    </source>
</evidence>
<evidence type="ECO:0000256" key="2">
    <source>
        <dbReference type="ARBA" id="ARBA00005337"/>
    </source>
</evidence>
<organism evidence="10 11">
    <name type="scientific">Methanospirillum purgamenti</name>
    <dbReference type="NCBI Taxonomy" id="2834276"/>
    <lineage>
        <taxon>Archaea</taxon>
        <taxon>Methanobacteriati</taxon>
        <taxon>Methanobacteriota</taxon>
        <taxon>Stenosarchaea group</taxon>
        <taxon>Methanomicrobia</taxon>
        <taxon>Methanomicrobiales</taxon>
        <taxon>Methanospirillaceae</taxon>
        <taxon>Methanospirillum</taxon>
    </lineage>
</organism>
<dbReference type="GO" id="GO:0009055">
    <property type="term" value="F:electron transfer activity"/>
    <property type="evidence" value="ECO:0007669"/>
    <property type="project" value="InterPro"/>
</dbReference>
<dbReference type="Gene3D" id="2.20.28.10">
    <property type="match status" value="1"/>
</dbReference>
<evidence type="ECO:0000313" key="11">
    <source>
        <dbReference type="Proteomes" id="UP000680656"/>
    </source>
</evidence>
<dbReference type="Pfam" id="PF00301">
    <property type="entry name" value="Rubredoxin"/>
    <property type="match status" value="1"/>
</dbReference>
<keyword evidence="4 7" id="KW-0479">Metal-binding</keyword>
<dbReference type="PANTHER" id="PTHR47627:SF1">
    <property type="entry name" value="RUBREDOXIN-1-RELATED"/>
    <property type="match status" value="1"/>
</dbReference>
<keyword evidence="11" id="KW-1185">Reference proteome</keyword>
<dbReference type="SUPFAM" id="SSF57802">
    <property type="entry name" value="Rubredoxin-like"/>
    <property type="match status" value="1"/>
</dbReference>
<dbReference type="InterPro" id="IPR024935">
    <property type="entry name" value="Rubredoxin_dom"/>
</dbReference>
<evidence type="ECO:0000259" key="9">
    <source>
        <dbReference type="PROSITE" id="PS50903"/>
    </source>
</evidence>
<evidence type="ECO:0000256" key="7">
    <source>
        <dbReference type="PIRNR" id="PIRNR000071"/>
    </source>
</evidence>
<comment type="function">
    <text evidence="1 7">Rubredoxin is a small nonheme, iron protein lacking acid-labile sulfide. Its single Fe, chelated to 4 Cys, functions as an electron acceptor and may also stabilize the conformation of the molecule.</text>
</comment>
<keyword evidence="5 7" id="KW-0249">Electron transport</keyword>
<reference evidence="10 11" key="1">
    <citation type="submission" date="2021-05" db="EMBL/GenBank/DDBJ databases">
        <title>A novel Methanospirillum isolate from a pyrite-forming mixed culture.</title>
        <authorList>
            <person name="Bunk B."/>
            <person name="Sproer C."/>
            <person name="Spring S."/>
            <person name="Pester M."/>
        </authorList>
    </citation>
    <scope>NUCLEOTIDE SEQUENCE [LARGE SCALE GENOMIC DNA]</scope>
    <source>
        <strain evidence="10 11">J.3.6.1-F.2.7.3</strain>
    </source>
</reference>
<protein>
    <recommendedName>
        <fullName evidence="7">Rubredoxin</fullName>
    </recommendedName>
</protein>
<dbReference type="AlphaFoldDB" id="A0A8E7EKH5"/>
<dbReference type="KEGG" id="mrtj:KHC33_03015"/>
<dbReference type="PRINTS" id="PR00163">
    <property type="entry name" value="RUBREDOXIN"/>
</dbReference>
<dbReference type="RefSeq" id="WP_214420299.1">
    <property type="nucleotide sequence ID" value="NZ_CP075546.1"/>
</dbReference>
<dbReference type="EMBL" id="CP075546">
    <property type="protein sequence ID" value="QVV89505.1"/>
    <property type="molecule type" value="Genomic_DNA"/>
</dbReference>
<dbReference type="Proteomes" id="UP000680656">
    <property type="component" value="Chromosome"/>
</dbReference>
<feature type="binding site" evidence="8">
    <location>
        <position position="39"/>
    </location>
    <ligand>
        <name>Fe cation</name>
        <dbReference type="ChEBI" id="CHEBI:24875"/>
    </ligand>
</feature>
<dbReference type="FunFam" id="2.20.28.10:FF:000001">
    <property type="entry name" value="Rubredoxin"/>
    <property type="match status" value="1"/>
</dbReference>
<feature type="domain" description="Rubredoxin-like" evidence="9">
    <location>
        <begin position="1"/>
        <end position="52"/>
    </location>
</feature>
<accession>A0A8E7EKH5</accession>
<gene>
    <name evidence="10" type="ORF">KHC33_03015</name>
</gene>